<proteinExistence type="predicted"/>
<keyword evidence="1" id="KW-0614">Plasmid</keyword>
<reference evidence="1 2" key="1">
    <citation type="journal article" date="2014" name="Genome Announc.">
        <title>Complete Genome Sequence of Amino Acid-Utilizing Eubacterium acidaminophilum al-2 (DSM 3953).</title>
        <authorList>
            <person name="Poehlein A."/>
            <person name="Andreesen J.R."/>
            <person name="Daniel R."/>
        </authorList>
    </citation>
    <scope>NUCLEOTIDE SEQUENCE [LARGE SCALE GENOMIC DNA]</scope>
    <source>
        <strain evidence="1 2">DSM 3953</strain>
        <plasmid evidence="2">Plasmid EAL2_808p</plasmid>
    </source>
</reference>
<sequence length="49" mass="5268">MVAKACFNSRTRTGCDTAIVAALGILIGFNSRTRTGCDLMPFAFARSVR</sequence>
<evidence type="ECO:0000313" key="2">
    <source>
        <dbReference type="Proteomes" id="UP000019591"/>
    </source>
</evidence>
<accession>W8T9C7</accession>
<protein>
    <submittedName>
        <fullName evidence="1">Uncharacterized protein</fullName>
    </submittedName>
</protein>
<dbReference type="Proteomes" id="UP000019591">
    <property type="component" value="Plasmid EAL2_808p"/>
</dbReference>
<dbReference type="PATRIC" id="fig|1286171.3.peg.2194"/>
<dbReference type="KEGG" id="eac:EAL2_808p00180"/>
<dbReference type="HOGENOM" id="CLU_3135755_0_0_9"/>
<name>W8T9C7_PEPAC</name>
<dbReference type="EMBL" id="CP007453">
    <property type="protein sequence ID" value="AHM57525.1"/>
    <property type="molecule type" value="Genomic_DNA"/>
</dbReference>
<organism evidence="1 2">
    <name type="scientific">Peptoclostridium acidaminophilum DSM 3953</name>
    <dbReference type="NCBI Taxonomy" id="1286171"/>
    <lineage>
        <taxon>Bacteria</taxon>
        <taxon>Bacillati</taxon>
        <taxon>Bacillota</taxon>
        <taxon>Clostridia</taxon>
        <taxon>Peptostreptococcales</taxon>
        <taxon>Peptoclostridiaceae</taxon>
        <taxon>Peptoclostridium</taxon>
    </lineage>
</organism>
<keyword evidence="2" id="KW-1185">Reference proteome</keyword>
<dbReference type="AlphaFoldDB" id="W8T9C7"/>
<evidence type="ECO:0000313" key="1">
    <source>
        <dbReference type="EMBL" id="AHM57525.1"/>
    </source>
</evidence>
<gene>
    <name evidence="1" type="ORF">EAL2_808p00180</name>
</gene>
<geneLocation type="plasmid" evidence="1 2">
    <name>EAL2_808p</name>
</geneLocation>